<proteinExistence type="predicted"/>
<reference evidence="2 3" key="1">
    <citation type="journal article" date="2018" name="Sci. Rep.">
        <title>Genomic signatures of local adaptation to the degree of environmental predictability in rotifers.</title>
        <authorList>
            <person name="Franch-Gras L."/>
            <person name="Hahn C."/>
            <person name="Garcia-Roger E.M."/>
            <person name="Carmona M.J."/>
            <person name="Serra M."/>
            <person name="Gomez A."/>
        </authorList>
    </citation>
    <scope>NUCLEOTIDE SEQUENCE [LARGE SCALE GENOMIC DNA]</scope>
    <source>
        <strain evidence="2">HYR1</strain>
    </source>
</reference>
<name>A0A3M7S8K3_BRAPC</name>
<dbReference type="AlphaFoldDB" id="A0A3M7S8K3"/>
<keyword evidence="1" id="KW-1133">Transmembrane helix</keyword>
<protein>
    <submittedName>
        <fullName evidence="2">Uncharacterized protein</fullName>
    </submittedName>
</protein>
<gene>
    <name evidence="2" type="ORF">BpHYR1_006815</name>
</gene>
<evidence type="ECO:0000313" key="2">
    <source>
        <dbReference type="EMBL" id="RNA32143.1"/>
    </source>
</evidence>
<keyword evidence="3" id="KW-1185">Reference proteome</keyword>
<dbReference type="EMBL" id="REGN01001839">
    <property type="protein sequence ID" value="RNA32143.1"/>
    <property type="molecule type" value="Genomic_DNA"/>
</dbReference>
<keyword evidence="1" id="KW-0812">Transmembrane</keyword>
<evidence type="ECO:0000256" key="1">
    <source>
        <dbReference type="SAM" id="Phobius"/>
    </source>
</evidence>
<organism evidence="2 3">
    <name type="scientific">Brachionus plicatilis</name>
    <name type="common">Marine rotifer</name>
    <name type="synonym">Brachionus muelleri</name>
    <dbReference type="NCBI Taxonomy" id="10195"/>
    <lineage>
        <taxon>Eukaryota</taxon>
        <taxon>Metazoa</taxon>
        <taxon>Spiralia</taxon>
        <taxon>Gnathifera</taxon>
        <taxon>Rotifera</taxon>
        <taxon>Eurotatoria</taxon>
        <taxon>Monogononta</taxon>
        <taxon>Pseudotrocha</taxon>
        <taxon>Ploima</taxon>
        <taxon>Brachionidae</taxon>
        <taxon>Brachionus</taxon>
    </lineage>
</organism>
<dbReference type="Proteomes" id="UP000276133">
    <property type="component" value="Unassembled WGS sequence"/>
</dbReference>
<sequence length="83" mass="9932">MILFIHFNVIIIIICSFLSYLITGNAFITQLKLVFTQNNRFWYSIYLDFVTWFEYNILGKFCQKNSYEGYLADDNNSNVDFVF</sequence>
<feature type="transmembrane region" description="Helical" evidence="1">
    <location>
        <begin position="7"/>
        <end position="28"/>
    </location>
</feature>
<accession>A0A3M7S8K3</accession>
<keyword evidence="1" id="KW-0472">Membrane</keyword>
<evidence type="ECO:0000313" key="3">
    <source>
        <dbReference type="Proteomes" id="UP000276133"/>
    </source>
</evidence>
<comment type="caution">
    <text evidence="2">The sequence shown here is derived from an EMBL/GenBank/DDBJ whole genome shotgun (WGS) entry which is preliminary data.</text>
</comment>